<evidence type="ECO:0000313" key="4">
    <source>
        <dbReference type="Proteomes" id="UP000199161"/>
    </source>
</evidence>
<reference evidence="4" key="1">
    <citation type="submission" date="2016-10" db="EMBL/GenBank/DDBJ databases">
        <authorList>
            <person name="Varghese N."/>
            <person name="Submissions S."/>
        </authorList>
    </citation>
    <scope>NUCLEOTIDE SEQUENCE [LARGE SCALE GENOMIC DNA]</scope>
    <source>
        <strain evidence="4">DSM 13078</strain>
    </source>
</reference>
<sequence length="119" mass="13134">MHERTPPASQPRPPEVYRVTHDPDGPATLSTTVVHALADCMGVDPTDGRISLYEAVDPDALDKLFRPRYDGTARTRGQVSFVVSGYRVTIEADGDVVIEPPAEEYRAADSRSRRPTGRR</sequence>
<protein>
    <recommendedName>
        <fullName evidence="2">Halobacterial output domain-containing protein</fullName>
    </recommendedName>
</protein>
<name>A0A1I1E4P3_NATHA</name>
<dbReference type="EMBL" id="FOKW01000002">
    <property type="protein sequence ID" value="SFB80188.1"/>
    <property type="molecule type" value="Genomic_DNA"/>
</dbReference>
<dbReference type="Pfam" id="PF18545">
    <property type="entry name" value="HalOD1"/>
    <property type="match status" value="1"/>
</dbReference>
<dbReference type="AlphaFoldDB" id="A0A1I1E4P3"/>
<accession>A0A1I1E4P3</accession>
<evidence type="ECO:0000259" key="2">
    <source>
        <dbReference type="Pfam" id="PF18545"/>
    </source>
</evidence>
<evidence type="ECO:0000256" key="1">
    <source>
        <dbReference type="SAM" id="MobiDB-lite"/>
    </source>
</evidence>
<dbReference type="RefSeq" id="WP_089785728.1">
    <property type="nucleotide sequence ID" value="NZ_FOKW01000002.1"/>
</dbReference>
<feature type="compositionally biased region" description="Basic and acidic residues" evidence="1">
    <location>
        <begin position="103"/>
        <end position="112"/>
    </location>
</feature>
<feature type="domain" description="Halobacterial output" evidence="2">
    <location>
        <begin position="28"/>
        <end position="100"/>
    </location>
</feature>
<organism evidence="3 4">
    <name type="scientific">Natronobacterium haloterrestre</name>
    <name type="common">Halobiforma haloterrestris</name>
    <dbReference type="NCBI Taxonomy" id="148448"/>
    <lineage>
        <taxon>Archaea</taxon>
        <taxon>Methanobacteriati</taxon>
        <taxon>Methanobacteriota</taxon>
        <taxon>Stenosarchaea group</taxon>
        <taxon>Halobacteria</taxon>
        <taxon>Halobacteriales</taxon>
        <taxon>Natrialbaceae</taxon>
        <taxon>Natronobacterium</taxon>
    </lineage>
</organism>
<dbReference type="OrthoDB" id="271604at2157"/>
<feature type="region of interest" description="Disordered" evidence="1">
    <location>
        <begin position="100"/>
        <end position="119"/>
    </location>
</feature>
<dbReference type="InterPro" id="IPR040624">
    <property type="entry name" value="HalOD1"/>
</dbReference>
<keyword evidence="4" id="KW-1185">Reference proteome</keyword>
<dbReference type="Proteomes" id="UP000199161">
    <property type="component" value="Unassembled WGS sequence"/>
</dbReference>
<evidence type="ECO:0000313" key="3">
    <source>
        <dbReference type="EMBL" id="SFB80188.1"/>
    </source>
</evidence>
<gene>
    <name evidence="3" type="ORF">SAMN05444422_10288</name>
</gene>
<proteinExistence type="predicted"/>